<dbReference type="Pfam" id="PF04196">
    <property type="entry name" value="Bunya_RdRp"/>
    <property type="match status" value="2"/>
</dbReference>
<proteinExistence type="predicted"/>
<dbReference type="InterPro" id="IPR007322">
    <property type="entry name" value="RNA_pol_bunyavir"/>
</dbReference>
<evidence type="ECO:0000259" key="8">
    <source>
        <dbReference type="PROSITE" id="PS50525"/>
    </source>
</evidence>
<name>A0A7D5FTQ3_9VIRU</name>
<evidence type="ECO:0000256" key="7">
    <source>
        <dbReference type="SAM" id="MobiDB-lite"/>
    </source>
</evidence>
<dbReference type="EC" id="2.7.7.48" evidence="1"/>
<keyword evidence="3 9" id="KW-0808">Transferase</keyword>
<evidence type="ECO:0000256" key="4">
    <source>
        <dbReference type="ARBA" id="ARBA00030285"/>
    </source>
</evidence>
<evidence type="ECO:0000256" key="3">
    <source>
        <dbReference type="ARBA" id="ARBA00022679"/>
    </source>
</evidence>
<dbReference type="GO" id="GO:0003968">
    <property type="term" value="F:RNA-directed RNA polymerase activity"/>
    <property type="evidence" value="ECO:0007669"/>
    <property type="project" value="UniProtKB-KW"/>
</dbReference>
<keyword evidence="9" id="KW-0548">Nucleotidyltransferase</keyword>
<feature type="domain" description="RdRp catalytic" evidence="8">
    <location>
        <begin position="1256"/>
        <end position="1428"/>
    </location>
</feature>
<dbReference type="InterPro" id="IPR007099">
    <property type="entry name" value="RNA-dir_pol_NSvirus"/>
</dbReference>
<dbReference type="EMBL" id="MT277357">
    <property type="protein sequence ID" value="QLF99175.1"/>
    <property type="molecule type" value="Viral_cRNA"/>
</dbReference>
<dbReference type="GO" id="GO:0039694">
    <property type="term" value="P:viral RNA genome replication"/>
    <property type="evidence" value="ECO:0007669"/>
    <property type="project" value="InterPro"/>
</dbReference>
<sequence length="2595" mass="299569">MIPEKILAAYQTSRPDDLDVQEIQVKKYFTLLHCRHDLIHYLINEILLLPNVFGSNNFLEKEFGDLLGKDLSKYSPDIVSLQGDKLLIADVSCSWNKDYHYNEKSLKYSPIINSLRQNTDLLIPDFYLIWVDPTWSKLRSALEEFYSFLSTNSFAFNKAKDDLISTVQLVYEDIAEDVETLKRKVPSELLFDNIVDFPPSRKLDVEKLKKVSQKHYPSHDTITQTIEKSNLEEVENMFETLVKDQDIVNLLKDDMHDESMFDKAFTHLEELENAMEKGSVKPTFFIPFADYDENIEKSLKEIDIIVDGKNITRLLNPEQKSVMRLLTLLDSNQGFKPEPAGHLISKLKRELFTVLKSAGDLNVYNTGLITGTIEQESELNKQYFEYRKMKDTSVSKRTFFKNMLNGEVDMRDRLPYAYKNKCIKVSSQGLNNNEWILKSGTAYRRTHEVRRYKIKKTIAKEHEGDIQEFMNLLNEQDIRPYKTHPFLGTASGPDAPTIEKVKEGFLERQREFLSKVQNTRAHSFSKHSSNIVTQLLHFNELNTSPNTFCIVNGGRSNCIHIIRGGSVKRGEDVGQSFFTIFITDDIKWASSVYGEVSTTRIKIKKKAAYICVTPWVRLSSTKLSFMKDQYYSTLSTAYDSWTRVRNRNFSRQTMQMIYTFRMCVSLCPSQKVAELLMDTRYIVMASLSTYSNVFELIKDKFQPPYKNCMEKHIVSQLRRKCEQIVVHVRSNPPKPNKPGYSSNKRLQSTLGGTITMPSLWAEEIVTDMQGLFDELFVYVHTSKEPSSNYHEQVRAMNTILKFQKQFNNLEKSTQSGLMNTEQTRNWLLSGCQIGCHSKTVYWGGKLFGKRYEGMHKGTEFQDSCFREPLSELTFRMCVSLCPSQKVAELLMDTRYIVMASLSTYSNVFELIKDKFQPPYKNCMEKHIVSQLRRKCEQIVVHVRSNPPKPNKPGYSSNKRLQSTLGGTITMPSLWAEEIVTDMQGLFDELFVYVHTSKEPSSNYHEQVRAMNTILKFQKQFNNLGESTQSGLMDTEQTKKWLLSGCQIGCHSKTVYWGGKLFGKRYEGMYKGTEFQDSCFREPLSELESTKACIPEVSRTVTTAERNRADMDKVIANLGSLFRVNREQVKEPLKDYFKLDVDMSEDVEMVITKNLRVKVHDALLDWLKRTDGETNYTIDLALWNIHENDMRVIADTCIKAQYGAKREFYVINMGAKGMARVLENSYKCLAKHCKNEMISVPGDRKLEFIQSSVNEIVLSSERRQDKVFYTNGDCTKWSACETLASFISFNTGLKEVFGSEMVHFNNAVFSSWADKEIQIPQSILSNLKYMSDSTNYITETTTIKSTQNFLQGMFNYASSLKAVAATEFALHMFRKLNPNTFLACTHLEHSDDYSLVTRVRDEEVFESFRVYHKLAQKLFGINDSIKKTNVQKHIMEFISLFSFNGQLYYPNIKKTKEVGTNLPCTNFKNDVMSITSRVAEAVRLAIPLESAYFLQRVHCASLADSYSLTPGMRNSYGDTVECFSTPLELFGFPDCLPIVYFCAKGDSEPYRLYNFAKDSVKKLYEKLFVLGLLKHENEDLPFFKYDEDLGEFYAPSFSYPVRHNRLKRIKQKLGISPEESRMYFDANLTDTLVKPVEKNRFQKWLESMYFNKSFSQAYTSVSRATMTLRHSMFSSKPCILPYSAQIKDLDLHEEHLDFWTMLQFTNQIRTENEILKGFKNVSKKKAFKQSICSYGTTLRPSFSYPVRHNRLKRIKQKLGISPEESRMYFDANLTDTLVKPVEKNRFQKWLESMYFNKSFSQAYTSVSRATMTLRHSMFSSKPCILPYSAQIKDLDLHEEHLDFWTMLQFTNQIRTENEILENFKNVGKKKAFKQSICSYGTTLSVLYEMFQTIRIIQDSASETHTTVQKGPSPYQSVSLENKVQTLLQFLINPKNFYDDRRRFLSETSMYRDLETLRGEFNLKLIKEDMVYARQVMKEIMSQSPMKSYGLVYESSDPSLIGYTLQYLKYGLFSGETYRVLPCKKTTLPNSGTGRLMFTKDWKTNSDSFTETLYQIALIYRAIKLRSSEPLTVLQELLNYEVPELGVTVKGFLEEMTLSRLISYRIGENAQKILAFLKLALLGEGKEMRNYLTGKFYYEVNYLPSHTCPYPFNERCAIKFQNKICHAYRKKNNTGADVVIIEMGNANRVMWFYMYTIAERVFGLINQVTFDLRMTHTYDMHIKPLKLSDRGLLKDLTNIRLEPQYFKMVGKVIQDAASVEDANLPIICQKVNFTHGKFGKREEMNTISLFNIEGLSVYMGNTLMYTLPFGNLYCKNVLEVKEDDKSIKIDNVPLSWIQEGSKLLDYLKSDFTGFSDMHEVKHRLPKLWKTLEKTKRVKYNLSQVDSIFQLDIRKSPYADWTPKGPDKEKLKLFETAHEPVEDVVLDFDVSPGFNFTSQVGTFQEPANAMEEANDGIVNIGESSFDDLRQRSMQPTIPEEISIGTQAESKEELLSLFNSPSMPKTDQGRPINTSPPDFGSLTSPELVDNDAPMSSNFEAGEFSIGKQCESKEELFGLFSAPIPTKPDKKQPAIPDLPPNDFGLTVDSDIWNDHEHRND</sequence>
<dbReference type="GO" id="GO:0006351">
    <property type="term" value="P:DNA-templated transcription"/>
    <property type="evidence" value="ECO:0007669"/>
    <property type="project" value="InterPro"/>
</dbReference>
<evidence type="ECO:0000256" key="2">
    <source>
        <dbReference type="ARBA" id="ARBA00018602"/>
    </source>
</evidence>
<keyword evidence="9" id="KW-0696">RNA-directed RNA polymerase</keyword>
<evidence type="ECO:0000256" key="1">
    <source>
        <dbReference type="ARBA" id="ARBA00012494"/>
    </source>
</evidence>
<organism evidence="9">
    <name type="scientific">Halophytophthora RNA virus 8</name>
    <dbReference type="NCBI Taxonomy" id="2717550"/>
    <lineage>
        <taxon>Viruses</taxon>
        <taxon>Riboviria</taxon>
        <taxon>Orthornavirae</taxon>
        <taxon>Negarnaviricota</taxon>
        <taxon>Polyploviricotina</taxon>
        <taxon>Ellioviricetes</taxon>
        <taxon>Bunyavirales</taxon>
    </lineage>
</organism>
<evidence type="ECO:0000256" key="6">
    <source>
        <dbReference type="ARBA" id="ARBA00031012"/>
    </source>
</evidence>
<dbReference type="PROSITE" id="PS50525">
    <property type="entry name" value="RDRP_SSRNA_NEG_SEG"/>
    <property type="match status" value="1"/>
</dbReference>
<evidence type="ECO:0000313" key="9">
    <source>
        <dbReference type="EMBL" id="QLF99175.1"/>
    </source>
</evidence>
<feature type="region of interest" description="Disordered" evidence="7">
    <location>
        <begin position="2557"/>
        <end position="2595"/>
    </location>
</feature>
<reference evidence="9" key="1">
    <citation type="submission" date="2020-03" db="EMBL/GenBank/DDBJ databases">
        <title>Marine oomycetes of the genus Halophytophthora harbour viruses related to bunyaviruses.</title>
        <authorList>
            <person name="Botella L."/>
            <person name="Janousek J."/>
            <person name="Maia C."/>
            <person name="Horta-Jung M."/>
            <person name="Raco M."/>
            <person name="Jung T."/>
        </authorList>
    </citation>
    <scope>NUCLEOTIDE SEQUENCE</scope>
    <source>
        <strain evidence="9">HRV8/BD641</strain>
    </source>
</reference>
<protein>
    <recommendedName>
        <fullName evidence="2">RNA-directed RNA polymerase L</fullName>
        <ecNumber evidence="1">2.7.7.48</ecNumber>
    </recommendedName>
    <alternativeName>
        <fullName evidence="4">Large structural protein</fullName>
    </alternativeName>
    <alternativeName>
        <fullName evidence="6">Replicase</fullName>
    </alternativeName>
    <alternativeName>
        <fullName evidence="5">Transcriptase</fullName>
    </alternativeName>
</protein>
<accession>A0A7D5FTQ3</accession>
<evidence type="ECO:0000256" key="5">
    <source>
        <dbReference type="ARBA" id="ARBA00030436"/>
    </source>
</evidence>